<evidence type="ECO:0000313" key="2">
    <source>
        <dbReference type="EMBL" id="UZE89748.1"/>
    </source>
</evidence>
<dbReference type="InterPro" id="IPR000305">
    <property type="entry name" value="GIY-YIG_endonuc"/>
</dbReference>
<protein>
    <recommendedName>
        <fullName evidence="1">GIY-YIG domain-containing protein</fullName>
    </recommendedName>
</protein>
<dbReference type="PROSITE" id="PS50164">
    <property type="entry name" value="GIY_YIG"/>
    <property type="match status" value="1"/>
</dbReference>
<dbReference type="Pfam" id="PF01541">
    <property type="entry name" value="GIY-YIG"/>
    <property type="match status" value="1"/>
</dbReference>
<dbReference type="SMART" id="SM00465">
    <property type="entry name" value="GIYc"/>
    <property type="match status" value="1"/>
</dbReference>
<reference evidence="2" key="1">
    <citation type="journal article" date="2022" name="Viruses">
        <title>The Parapoynx stagnalis Nucleopolyhedrovirus (PastNPV), a Divergent Member of the Alphabaculovirus Group I Clade, Encodes a Homolog of Ran GTPase.</title>
        <authorList>
            <person name="Harrison R.L."/>
            <person name="Rowley D.L."/>
        </authorList>
    </citation>
    <scope>NUCLEOTIDE SEQUENCE</scope>
    <source>
        <strain evidence="2">BCIPV-473</strain>
    </source>
</reference>
<dbReference type="PANTHER" id="PTHR34477">
    <property type="entry name" value="UPF0213 PROTEIN YHBQ"/>
    <property type="match status" value="1"/>
</dbReference>
<name>A0A9E7Y5T5_9ABAC</name>
<dbReference type="EMBL" id="ON704650">
    <property type="protein sequence ID" value="UZE89748.1"/>
    <property type="molecule type" value="Genomic_DNA"/>
</dbReference>
<dbReference type="InterPro" id="IPR035901">
    <property type="entry name" value="GIY-YIG_endonuc_sf"/>
</dbReference>
<evidence type="ECO:0000259" key="1">
    <source>
        <dbReference type="PROSITE" id="PS50164"/>
    </source>
</evidence>
<dbReference type="Gene3D" id="3.40.1440.10">
    <property type="entry name" value="GIY-YIG endonuclease"/>
    <property type="match status" value="1"/>
</dbReference>
<dbReference type="SUPFAM" id="SSF82771">
    <property type="entry name" value="GIY-YIG endonuclease"/>
    <property type="match status" value="1"/>
</dbReference>
<organism evidence="2 3">
    <name type="scientific">Parapoynx stagnalis nucleopolyhedrovirus</name>
    <dbReference type="NCBI Taxonomy" id="2993413"/>
    <lineage>
        <taxon>Viruses</taxon>
        <taxon>Viruses incertae sedis</taxon>
        <taxon>Naldaviricetes</taxon>
        <taxon>Lefavirales</taxon>
        <taxon>Baculoviridae</taxon>
        <taxon>Alphabaculovirus</taxon>
        <taxon>Alphabaculovirus pastagnalis</taxon>
    </lineage>
</organism>
<evidence type="ECO:0000313" key="3">
    <source>
        <dbReference type="Proteomes" id="UP001264959"/>
    </source>
</evidence>
<dbReference type="PANTHER" id="PTHR34477:SF1">
    <property type="entry name" value="UPF0213 PROTEIN YHBQ"/>
    <property type="match status" value="1"/>
</dbReference>
<feature type="domain" description="GIY-YIG" evidence="1">
    <location>
        <begin position="8"/>
        <end position="86"/>
    </location>
</feature>
<proteinExistence type="predicted"/>
<keyword evidence="3" id="KW-1185">Reference proteome</keyword>
<dbReference type="Proteomes" id="UP001264959">
    <property type="component" value="Segment"/>
</dbReference>
<accession>A0A9E7Y5T5</accession>
<sequence length="104" mass="12214">MSNLYMRKLWCVYILQKENGNLYTGVTSDLKRRLKQHISGNGGAKCLNNCGKLSLVYNSANIYDYKTAVRMEYNLKRKRNRNFKLKLIKLKPSQLHQYLLANKL</sequence>
<dbReference type="InterPro" id="IPR050190">
    <property type="entry name" value="UPF0213_domain"/>
</dbReference>